<evidence type="ECO:0000313" key="2">
    <source>
        <dbReference type="EMBL" id="MCV9388674.1"/>
    </source>
</evidence>
<dbReference type="PANTHER" id="PTHR35024:SF4">
    <property type="entry name" value="POLYMER-FORMING CYTOSKELETAL PROTEIN"/>
    <property type="match status" value="1"/>
</dbReference>
<keyword evidence="3" id="KW-1185">Reference proteome</keyword>
<evidence type="ECO:0000256" key="1">
    <source>
        <dbReference type="ARBA" id="ARBA00044755"/>
    </source>
</evidence>
<proteinExistence type="inferred from homology"/>
<dbReference type="Proteomes" id="UP001300692">
    <property type="component" value="Unassembled WGS sequence"/>
</dbReference>
<reference evidence="2 3" key="1">
    <citation type="submission" date="2022-10" db="EMBL/GenBank/DDBJ databases">
        <title>Comparative genomics and taxonomic characterization of three novel marine species of genus Reichenbachiella exhibiting antioxidant and polysaccharide degradation activities.</title>
        <authorList>
            <person name="Muhammad N."/>
            <person name="Lee Y.-J."/>
            <person name="Ko J."/>
            <person name="Kim S.-G."/>
        </authorList>
    </citation>
    <scope>NUCLEOTIDE SEQUENCE [LARGE SCALE GENOMIC DNA]</scope>
    <source>
        <strain evidence="2 3">ABR2-5</strain>
    </source>
</reference>
<dbReference type="InterPro" id="IPR007607">
    <property type="entry name" value="BacA/B"/>
</dbReference>
<evidence type="ECO:0000313" key="3">
    <source>
        <dbReference type="Proteomes" id="UP001300692"/>
    </source>
</evidence>
<sequence length="141" mass="14855">MFSNKQEMKDEQELSNSSNIIGKGTVLTGDIETYGNIRVEGKIIGNIKTKSKAACGHSSHIEGNILAQNAEIAGNVSGKVEVSELLILKPSAVISGDIITNKLIVESGATFNGGCKMGVTIKEIRIGDKAAEGKSPIRKAE</sequence>
<gene>
    <name evidence="2" type="ORF">N7U62_18450</name>
</gene>
<accession>A0ABT3CYP2</accession>
<dbReference type="EMBL" id="JAOYOD010000001">
    <property type="protein sequence ID" value="MCV9388674.1"/>
    <property type="molecule type" value="Genomic_DNA"/>
</dbReference>
<protein>
    <submittedName>
        <fullName evidence="2">Polymer-forming cytoskeletal protein</fullName>
    </submittedName>
</protein>
<organism evidence="2 3">
    <name type="scientific">Reichenbachiella ulvae</name>
    <dbReference type="NCBI Taxonomy" id="2980104"/>
    <lineage>
        <taxon>Bacteria</taxon>
        <taxon>Pseudomonadati</taxon>
        <taxon>Bacteroidota</taxon>
        <taxon>Cytophagia</taxon>
        <taxon>Cytophagales</taxon>
        <taxon>Reichenbachiellaceae</taxon>
        <taxon>Reichenbachiella</taxon>
    </lineage>
</organism>
<comment type="similarity">
    <text evidence="1">Belongs to the bactofilin family.</text>
</comment>
<dbReference type="Pfam" id="PF04519">
    <property type="entry name" value="Bactofilin"/>
    <property type="match status" value="1"/>
</dbReference>
<comment type="caution">
    <text evidence="2">The sequence shown here is derived from an EMBL/GenBank/DDBJ whole genome shotgun (WGS) entry which is preliminary data.</text>
</comment>
<name>A0ABT3CYP2_9BACT</name>
<dbReference type="RefSeq" id="WP_264139563.1">
    <property type="nucleotide sequence ID" value="NZ_JAOYOD010000001.1"/>
</dbReference>
<dbReference type="PANTHER" id="PTHR35024">
    <property type="entry name" value="HYPOTHETICAL CYTOSOLIC PROTEIN"/>
    <property type="match status" value="1"/>
</dbReference>